<evidence type="ECO:0000259" key="3">
    <source>
        <dbReference type="Pfam" id="PF01494"/>
    </source>
</evidence>
<sequence length="151" mass="15618">MGGSLVTTWSSAPTAGHRQCAGCASRTPSCRSTPVNACGVGVCRAAARDRSAVMRVPEGRRGDHRGRGPLVCHVPGGSAQAEPHRSGHIHGDSVAALHSHVMSKPWHDGRVILIGDAAHTTTPQIGYGAGLAVEDAVVLSRVRAPRVEPSV</sequence>
<dbReference type="InterPro" id="IPR002938">
    <property type="entry name" value="FAD-bd"/>
</dbReference>
<dbReference type="EMBL" id="WMBA01000008">
    <property type="protein sequence ID" value="MTD53820.1"/>
    <property type="molecule type" value="Genomic_DNA"/>
</dbReference>
<keyword evidence="1" id="KW-0560">Oxidoreductase</keyword>
<protein>
    <recommendedName>
        <fullName evidence="3">FAD-binding domain-containing protein</fullName>
    </recommendedName>
</protein>
<keyword evidence="2" id="KW-0503">Monooxygenase</keyword>
<feature type="domain" description="FAD-binding" evidence="3">
    <location>
        <begin position="98"/>
        <end position="140"/>
    </location>
</feature>
<dbReference type="Proteomes" id="UP000440096">
    <property type="component" value="Unassembled WGS sequence"/>
</dbReference>
<dbReference type="GO" id="GO:0071949">
    <property type="term" value="F:FAD binding"/>
    <property type="evidence" value="ECO:0007669"/>
    <property type="project" value="InterPro"/>
</dbReference>
<dbReference type="PRINTS" id="PR00420">
    <property type="entry name" value="RNGMNOXGNASE"/>
</dbReference>
<organism evidence="4 5">
    <name type="scientific">Amycolatopsis pithecellobii</name>
    <dbReference type="NCBI Taxonomy" id="664692"/>
    <lineage>
        <taxon>Bacteria</taxon>
        <taxon>Bacillati</taxon>
        <taxon>Actinomycetota</taxon>
        <taxon>Actinomycetes</taxon>
        <taxon>Pseudonocardiales</taxon>
        <taxon>Pseudonocardiaceae</taxon>
        <taxon>Amycolatopsis</taxon>
    </lineage>
</organism>
<evidence type="ECO:0000313" key="5">
    <source>
        <dbReference type="Proteomes" id="UP000440096"/>
    </source>
</evidence>
<accession>A0A6N7Z204</accession>
<dbReference type="PANTHER" id="PTHR13789:SF309">
    <property type="entry name" value="PUTATIVE (AFU_ORTHOLOGUE AFUA_6G14510)-RELATED"/>
    <property type="match status" value="1"/>
</dbReference>
<comment type="caution">
    <text evidence="4">The sequence shown here is derived from an EMBL/GenBank/DDBJ whole genome shotgun (WGS) entry which is preliminary data.</text>
</comment>
<dbReference type="AlphaFoldDB" id="A0A6N7Z204"/>
<keyword evidence="5" id="KW-1185">Reference proteome</keyword>
<name>A0A6N7Z204_9PSEU</name>
<dbReference type="Pfam" id="PF01494">
    <property type="entry name" value="FAD_binding_3"/>
    <property type="match status" value="1"/>
</dbReference>
<evidence type="ECO:0000256" key="2">
    <source>
        <dbReference type="ARBA" id="ARBA00023033"/>
    </source>
</evidence>
<dbReference type="GO" id="GO:0004497">
    <property type="term" value="F:monooxygenase activity"/>
    <property type="evidence" value="ECO:0007669"/>
    <property type="project" value="UniProtKB-KW"/>
</dbReference>
<reference evidence="4 5" key="1">
    <citation type="submission" date="2019-11" db="EMBL/GenBank/DDBJ databases">
        <title>Draft genome of Amycolatopsis RM579.</title>
        <authorList>
            <person name="Duangmal K."/>
            <person name="Mingma R."/>
        </authorList>
    </citation>
    <scope>NUCLEOTIDE SEQUENCE [LARGE SCALE GENOMIC DNA]</scope>
    <source>
        <strain evidence="4 5">RM579</strain>
    </source>
</reference>
<evidence type="ECO:0000256" key="1">
    <source>
        <dbReference type="ARBA" id="ARBA00023002"/>
    </source>
</evidence>
<dbReference type="SUPFAM" id="SSF51905">
    <property type="entry name" value="FAD/NAD(P)-binding domain"/>
    <property type="match status" value="1"/>
</dbReference>
<proteinExistence type="predicted"/>
<dbReference type="Gene3D" id="3.50.50.60">
    <property type="entry name" value="FAD/NAD(P)-binding domain"/>
    <property type="match status" value="1"/>
</dbReference>
<dbReference type="InterPro" id="IPR036188">
    <property type="entry name" value="FAD/NAD-bd_sf"/>
</dbReference>
<dbReference type="PANTHER" id="PTHR13789">
    <property type="entry name" value="MONOOXYGENASE"/>
    <property type="match status" value="1"/>
</dbReference>
<gene>
    <name evidence="4" type="ORF">GKO32_07460</name>
</gene>
<dbReference type="InterPro" id="IPR050493">
    <property type="entry name" value="FAD-dep_Monooxygenase_BioMet"/>
</dbReference>
<dbReference type="OrthoDB" id="9782160at2"/>
<evidence type="ECO:0000313" key="4">
    <source>
        <dbReference type="EMBL" id="MTD53820.1"/>
    </source>
</evidence>